<dbReference type="Proteomes" id="UP000778970">
    <property type="component" value="Unassembled WGS sequence"/>
</dbReference>
<keyword evidence="3" id="KW-0472">Membrane</keyword>
<proteinExistence type="predicted"/>
<dbReference type="RefSeq" id="WP_027288125.1">
    <property type="nucleotide sequence ID" value="NZ_NRRE01000011.1"/>
</dbReference>
<dbReference type="AlphaFoldDB" id="A0A934QFM9"/>
<accession>A0A934QFM9</accession>
<reference evidence="3" key="1">
    <citation type="submission" date="2017-08" db="EMBL/GenBank/DDBJ databases">
        <authorList>
            <person name="Imhoff J.F."/>
            <person name="Rahn T."/>
            <person name="Kuenzel S."/>
            <person name="Neulinger S.C."/>
        </authorList>
    </citation>
    <scope>NUCLEOTIDE SEQUENCE</scope>
    <source>
        <strain evidence="3">DSM 9154</strain>
    </source>
</reference>
<keyword evidence="4" id="KW-1185">Reference proteome</keyword>
<feature type="domain" description="Pyrroline-5-carboxylate reductase catalytic N-terminal" evidence="2">
    <location>
        <begin position="2"/>
        <end position="89"/>
    </location>
</feature>
<protein>
    <submittedName>
        <fullName evidence="3">Transmembrane reductase oxidoreductase</fullName>
    </submittedName>
</protein>
<evidence type="ECO:0000256" key="1">
    <source>
        <dbReference type="ARBA" id="ARBA00023002"/>
    </source>
</evidence>
<dbReference type="GO" id="GO:0016491">
    <property type="term" value="F:oxidoreductase activity"/>
    <property type="evidence" value="ECO:0007669"/>
    <property type="project" value="UniProtKB-KW"/>
</dbReference>
<organism evidence="3 4">
    <name type="scientific">Rhodovibrio salinarum</name>
    <dbReference type="NCBI Taxonomy" id="1087"/>
    <lineage>
        <taxon>Bacteria</taxon>
        <taxon>Pseudomonadati</taxon>
        <taxon>Pseudomonadota</taxon>
        <taxon>Alphaproteobacteria</taxon>
        <taxon>Rhodospirillales</taxon>
        <taxon>Rhodovibrionaceae</taxon>
        <taxon>Rhodovibrio</taxon>
    </lineage>
</organism>
<evidence type="ECO:0000259" key="2">
    <source>
        <dbReference type="Pfam" id="PF03807"/>
    </source>
</evidence>
<reference evidence="3" key="2">
    <citation type="journal article" date="2020" name="Microorganisms">
        <title>Osmotic Adaptation and Compatible Solute Biosynthesis of Phototrophic Bacteria as Revealed from Genome Analyses.</title>
        <authorList>
            <person name="Imhoff J.F."/>
            <person name="Rahn T."/>
            <person name="Kunzel S."/>
            <person name="Keller A."/>
            <person name="Neulinger S.C."/>
        </authorList>
    </citation>
    <scope>NUCLEOTIDE SEQUENCE</scope>
    <source>
        <strain evidence="3">DSM 9154</strain>
    </source>
</reference>
<name>A0A934QFM9_9PROT</name>
<dbReference type="InterPro" id="IPR028939">
    <property type="entry name" value="P5C_Rdtase_cat_N"/>
</dbReference>
<dbReference type="Gene3D" id="3.40.50.720">
    <property type="entry name" value="NAD(P)-binding Rossmann-like Domain"/>
    <property type="match status" value="1"/>
</dbReference>
<dbReference type="InterPro" id="IPR036291">
    <property type="entry name" value="NAD(P)-bd_dom_sf"/>
</dbReference>
<dbReference type="EMBL" id="NRRE01000011">
    <property type="protein sequence ID" value="MBK1696127.1"/>
    <property type="molecule type" value="Genomic_DNA"/>
</dbReference>
<sequence>MKIGILGSGLMGGKLGKFWAACGHDVTFAYARSQAKLARLAAECGGADGSVAEAVDGAEAVLLSVHWSRIDDVLAQAGDLAGQVVLNCCVPLNDSNSDLVLGPTTSGAEELAALRPKARWVSCFNTSPSESFAPVFARKGTDTPPQLLVYGDDVGAKDVAAGLIRDIGFEPLETGGLRTGRFAEPFALVTAELAYDQPGGPALTYRFDKLRG</sequence>
<keyword evidence="1" id="KW-0560">Oxidoreductase</keyword>
<keyword evidence="3" id="KW-0812">Transmembrane</keyword>
<gene>
    <name evidence="3" type="ORF">CKO21_02580</name>
</gene>
<evidence type="ECO:0000313" key="3">
    <source>
        <dbReference type="EMBL" id="MBK1696127.1"/>
    </source>
</evidence>
<dbReference type="PANTHER" id="PTHR14239">
    <property type="entry name" value="DUDULIN-RELATED"/>
    <property type="match status" value="1"/>
</dbReference>
<dbReference type="Pfam" id="PF03807">
    <property type="entry name" value="F420_oxidored"/>
    <property type="match status" value="1"/>
</dbReference>
<dbReference type="InterPro" id="IPR051267">
    <property type="entry name" value="STEAP_metalloreductase"/>
</dbReference>
<evidence type="ECO:0000313" key="4">
    <source>
        <dbReference type="Proteomes" id="UP000778970"/>
    </source>
</evidence>
<dbReference type="PANTHER" id="PTHR14239:SF10">
    <property type="entry name" value="REDUCTASE"/>
    <property type="match status" value="1"/>
</dbReference>
<comment type="caution">
    <text evidence="3">The sequence shown here is derived from an EMBL/GenBank/DDBJ whole genome shotgun (WGS) entry which is preliminary data.</text>
</comment>
<dbReference type="SUPFAM" id="SSF51735">
    <property type="entry name" value="NAD(P)-binding Rossmann-fold domains"/>
    <property type="match status" value="1"/>
</dbReference>